<name>A0A7S6WQ78_9SPIR</name>
<dbReference type="AlphaFoldDB" id="A0A7S6WQ78"/>
<protein>
    <recommendedName>
        <fullName evidence="3">PqqD family protein</fullName>
    </recommendedName>
</protein>
<dbReference type="EMBL" id="CP061839">
    <property type="protein sequence ID" value="QOW61318.1"/>
    <property type="molecule type" value="Genomic_DNA"/>
</dbReference>
<evidence type="ECO:0000313" key="2">
    <source>
        <dbReference type="Proteomes" id="UP000593915"/>
    </source>
</evidence>
<proteinExistence type="predicted"/>
<organism evidence="1 2">
    <name type="scientific">Treponema pedis</name>
    <dbReference type="NCBI Taxonomy" id="409322"/>
    <lineage>
        <taxon>Bacteria</taxon>
        <taxon>Pseudomonadati</taxon>
        <taxon>Spirochaetota</taxon>
        <taxon>Spirochaetia</taxon>
        <taxon>Spirochaetales</taxon>
        <taxon>Treponemataceae</taxon>
        <taxon>Treponema</taxon>
    </lineage>
</organism>
<sequence length="87" mass="10491">MNLKEYVLFRFEEKLNETCLIFDLKNYKCYTVGKDEYIILKGIQDNQPMKYLASMLKHSYENYTQSEIEHKIKTFIDELVNLDLIEV</sequence>
<evidence type="ECO:0000313" key="1">
    <source>
        <dbReference type="EMBL" id="QOW61318.1"/>
    </source>
</evidence>
<gene>
    <name evidence="1" type="ORF">IFE08_02680</name>
</gene>
<evidence type="ECO:0008006" key="3">
    <source>
        <dbReference type="Google" id="ProtNLM"/>
    </source>
</evidence>
<dbReference type="GeneID" id="301089893"/>
<reference evidence="1 2" key="1">
    <citation type="submission" date="2020-09" db="EMBL/GenBank/DDBJ databases">
        <title>Characterization of Treponema spp. from bovine digital dermatitis in Korea.</title>
        <authorList>
            <person name="Espiritu H.M."/>
            <person name="Cho Y.I."/>
            <person name="Mamuad L."/>
        </authorList>
    </citation>
    <scope>NUCLEOTIDE SEQUENCE [LARGE SCALE GENOMIC DNA]</scope>
    <source>
        <strain evidence="1 2">KS1</strain>
    </source>
</reference>
<accession>A0A7S6WQ78</accession>
<dbReference type="RefSeq" id="WP_020965102.1">
    <property type="nucleotide sequence ID" value="NZ_CP045670.1"/>
</dbReference>
<dbReference type="Proteomes" id="UP000593915">
    <property type="component" value="Chromosome"/>
</dbReference>